<keyword evidence="2" id="KW-1185">Reference proteome</keyword>
<sequence>MDFLYVTGAFEPIGEDGQVVGFHCPHAWGYPPDNANKRPRLEPSYVRTAEINRILRYTGEPGTPSASRGRDASVLLGYDPSYKGFIDRWLANPSSSAASASTAPQPRNTRSRAMVTIAGQPGEISLPEGVPLTRVVNRRSS</sequence>
<dbReference type="EMBL" id="CM046400">
    <property type="protein sequence ID" value="KAI8524793.1"/>
    <property type="molecule type" value="Genomic_DNA"/>
</dbReference>
<comment type="caution">
    <text evidence="1">The sequence shown here is derived from an EMBL/GenBank/DDBJ whole genome shotgun (WGS) entry which is preliminary data.</text>
</comment>
<dbReference type="Proteomes" id="UP001062846">
    <property type="component" value="Chromosome 13"/>
</dbReference>
<evidence type="ECO:0000313" key="2">
    <source>
        <dbReference type="Proteomes" id="UP001062846"/>
    </source>
</evidence>
<gene>
    <name evidence="1" type="ORF">RHMOL_Rhmol13G0177100</name>
</gene>
<name>A0ACC0L7R0_RHOML</name>
<proteinExistence type="predicted"/>
<organism evidence="1 2">
    <name type="scientific">Rhododendron molle</name>
    <name type="common">Chinese azalea</name>
    <name type="synonym">Azalea mollis</name>
    <dbReference type="NCBI Taxonomy" id="49168"/>
    <lineage>
        <taxon>Eukaryota</taxon>
        <taxon>Viridiplantae</taxon>
        <taxon>Streptophyta</taxon>
        <taxon>Embryophyta</taxon>
        <taxon>Tracheophyta</taxon>
        <taxon>Spermatophyta</taxon>
        <taxon>Magnoliopsida</taxon>
        <taxon>eudicotyledons</taxon>
        <taxon>Gunneridae</taxon>
        <taxon>Pentapetalae</taxon>
        <taxon>asterids</taxon>
        <taxon>Ericales</taxon>
        <taxon>Ericaceae</taxon>
        <taxon>Ericoideae</taxon>
        <taxon>Rhodoreae</taxon>
        <taxon>Rhododendron</taxon>
    </lineage>
</organism>
<evidence type="ECO:0000313" key="1">
    <source>
        <dbReference type="EMBL" id="KAI8524793.1"/>
    </source>
</evidence>
<reference evidence="1" key="1">
    <citation type="submission" date="2022-02" db="EMBL/GenBank/DDBJ databases">
        <title>Plant Genome Project.</title>
        <authorList>
            <person name="Zhang R.-G."/>
        </authorList>
    </citation>
    <scope>NUCLEOTIDE SEQUENCE</scope>
    <source>
        <strain evidence="1">AT1</strain>
    </source>
</reference>
<protein>
    <submittedName>
        <fullName evidence="1">Uncharacterized protein</fullName>
    </submittedName>
</protein>
<accession>A0ACC0L7R0</accession>